<feature type="transmembrane region" description="Helical" evidence="2">
    <location>
        <begin position="124"/>
        <end position="142"/>
    </location>
</feature>
<feature type="domain" description="GYF" evidence="3">
    <location>
        <begin position="10"/>
        <end position="56"/>
    </location>
</feature>
<keyword evidence="5" id="KW-1185">Reference proteome</keyword>
<name>A0ABP9NU88_9BACT</name>
<keyword evidence="2" id="KW-0472">Membrane</keyword>
<feature type="transmembrane region" description="Helical" evidence="2">
    <location>
        <begin position="154"/>
        <end position="175"/>
    </location>
</feature>
<protein>
    <recommendedName>
        <fullName evidence="3">GYF domain-containing protein</fullName>
    </recommendedName>
</protein>
<keyword evidence="2" id="KW-0812">Transmembrane</keyword>
<dbReference type="EMBL" id="BAABIA010000001">
    <property type="protein sequence ID" value="GAA5134394.1"/>
    <property type="molecule type" value="Genomic_DNA"/>
</dbReference>
<evidence type="ECO:0000256" key="2">
    <source>
        <dbReference type="SAM" id="Phobius"/>
    </source>
</evidence>
<evidence type="ECO:0000313" key="5">
    <source>
        <dbReference type="Proteomes" id="UP001499852"/>
    </source>
</evidence>
<gene>
    <name evidence="4" type="ORF">GCM10023213_06030</name>
</gene>
<feature type="region of interest" description="Disordered" evidence="1">
    <location>
        <begin position="51"/>
        <end position="87"/>
    </location>
</feature>
<dbReference type="Proteomes" id="UP001499852">
    <property type="component" value="Unassembled WGS sequence"/>
</dbReference>
<feature type="transmembrane region" description="Helical" evidence="2">
    <location>
        <begin position="97"/>
        <end position="117"/>
    </location>
</feature>
<comment type="caution">
    <text evidence="4">The sequence shown here is derived from an EMBL/GenBank/DDBJ whole genome shotgun (WGS) entry which is preliminary data.</text>
</comment>
<dbReference type="InterPro" id="IPR025640">
    <property type="entry name" value="GYF_2"/>
</dbReference>
<evidence type="ECO:0000259" key="3">
    <source>
        <dbReference type="Pfam" id="PF14237"/>
    </source>
</evidence>
<keyword evidence="2" id="KW-1133">Transmembrane helix</keyword>
<proteinExistence type="predicted"/>
<reference evidence="5" key="1">
    <citation type="journal article" date="2019" name="Int. J. Syst. Evol. Microbiol.">
        <title>The Global Catalogue of Microorganisms (GCM) 10K type strain sequencing project: providing services to taxonomists for standard genome sequencing and annotation.</title>
        <authorList>
            <consortium name="The Broad Institute Genomics Platform"/>
            <consortium name="The Broad Institute Genome Sequencing Center for Infectious Disease"/>
            <person name="Wu L."/>
            <person name="Ma J."/>
        </authorList>
    </citation>
    <scope>NUCLEOTIDE SEQUENCE [LARGE SCALE GENOMIC DNA]</scope>
    <source>
        <strain evidence="5">JCM 18053</strain>
    </source>
</reference>
<organism evidence="4 5">
    <name type="scientific">Prosthecobacter algae</name>
    <dbReference type="NCBI Taxonomy" id="1144682"/>
    <lineage>
        <taxon>Bacteria</taxon>
        <taxon>Pseudomonadati</taxon>
        <taxon>Verrucomicrobiota</taxon>
        <taxon>Verrucomicrobiia</taxon>
        <taxon>Verrucomicrobiales</taxon>
        <taxon>Verrucomicrobiaceae</taxon>
        <taxon>Prosthecobacter</taxon>
    </lineage>
</organism>
<accession>A0ABP9NU88</accession>
<dbReference type="Pfam" id="PF14237">
    <property type="entry name" value="GYF_2"/>
    <property type="match status" value="1"/>
</dbReference>
<sequence>MILEPTTEIFIGRGEERKGSFKLTEVRRKLANGTLLPTDLYWTEGMEEWQPLRSLPPEPPPLPERSREEDDDNPYRPPLAESTLGPLPHPQPGIGRLVYVLLFALVTLGQALVIEHYQLKLESFWDRLIVVSFLLPIIAFRLKNIGFHPLNCLIALVPLLNVIVLLPCLFCQAGYATSRKLDKPGRIAMVVFFVIFVIAVLSALLIPVSGP</sequence>
<feature type="compositionally biased region" description="Pro residues" evidence="1">
    <location>
        <begin position="54"/>
        <end position="63"/>
    </location>
</feature>
<feature type="transmembrane region" description="Helical" evidence="2">
    <location>
        <begin position="187"/>
        <end position="208"/>
    </location>
</feature>
<dbReference type="RefSeq" id="WP_345734895.1">
    <property type="nucleotide sequence ID" value="NZ_BAABIA010000001.1"/>
</dbReference>
<evidence type="ECO:0000313" key="4">
    <source>
        <dbReference type="EMBL" id="GAA5134394.1"/>
    </source>
</evidence>
<evidence type="ECO:0000256" key="1">
    <source>
        <dbReference type="SAM" id="MobiDB-lite"/>
    </source>
</evidence>